<dbReference type="NCBIfam" id="NF006927">
    <property type="entry name" value="PRK09412.1"/>
    <property type="match status" value="1"/>
</dbReference>
<dbReference type="AlphaFoldDB" id="A0A0H2VJP8"/>
<dbReference type="PIRSF" id="PIRSF004539">
    <property type="entry name" value="C4-dicrbxl_trns"/>
    <property type="match status" value="1"/>
</dbReference>
<dbReference type="eggNOG" id="COG2704">
    <property type="taxonomic scope" value="Bacteria"/>
</dbReference>
<comment type="subcellular location">
    <subcellularLocation>
        <location evidence="1">Cell inner membrane</location>
        <topology evidence="1">Multi-pass membrane protein</topology>
    </subcellularLocation>
</comment>
<comment type="similarity">
    <text evidence="2">Belongs to the DcuA/DcuB transporter (TC 2.A.13.1) family.</text>
</comment>
<feature type="transmembrane region" description="Helical" evidence="9">
    <location>
        <begin position="183"/>
        <end position="205"/>
    </location>
</feature>
<evidence type="ECO:0000256" key="3">
    <source>
        <dbReference type="ARBA" id="ARBA00022448"/>
    </source>
</evidence>
<gene>
    <name evidence="10" type="ordered locus">SE_2170</name>
</gene>
<dbReference type="GO" id="GO:0005886">
    <property type="term" value="C:plasma membrane"/>
    <property type="evidence" value="ECO:0007669"/>
    <property type="project" value="UniProtKB-SubCell"/>
</dbReference>
<dbReference type="PANTHER" id="PTHR36106">
    <property type="entry name" value="ANAEROBIC C4-DICARBOXYLATE TRANSPORTER DCUB"/>
    <property type="match status" value="1"/>
</dbReference>
<dbReference type="GO" id="GO:0015556">
    <property type="term" value="F:C4-dicarboxylate transmembrane transporter activity"/>
    <property type="evidence" value="ECO:0007669"/>
    <property type="project" value="InterPro"/>
</dbReference>
<feature type="transmembrane region" description="Helical" evidence="9">
    <location>
        <begin position="12"/>
        <end position="29"/>
    </location>
</feature>
<feature type="transmembrane region" description="Helical" evidence="9">
    <location>
        <begin position="275"/>
        <end position="295"/>
    </location>
</feature>
<evidence type="ECO:0000256" key="7">
    <source>
        <dbReference type="ARBA" id="ARBA00022989"/>
    </source>
</evidence>
<keyword evidence="8 9" id="KW-0472">Membrane</keyword>
<keyword evidence="4" id="KW-1003">Cell membrane</keyword>
<accession>A0A0H2VJP8</accession>
<evidence type="ECO:0000256" key="6">
    <source>
        <dbReference type="ARBA" id="ARBA00022692"/>
    </source>
</evidence>
<name>A0A0H2VJP8_STAES</name>
<sequence length="444" mass="47819">MKIVRHKLGDSSMLLFIIEIIIMILAILLGLRTAGALGCGIFAIVAQLIMIFGFQLPPGSAPVTAVLIILSIGIAGGTLQATGGIDYLVYIASRVIERFPKSIIFIAPMIVFVFVFGIGTANIALSLEPIIAKTAQKARIQPKRALTASVLTANLALLCSPAASATAYIISVLAGYEISMGKYLSIVLPTALISMLMLSTFCTFVGRKEHVRDESERLVQMPEVEIKNDFSLKVKIGVISFLLCVMGILTFGIFPNLMPQFNVNGDVVKVEMTEIVQFFMYLSATINLLLIKINTSDILSSNITQSAMGALFAVLGPGWLGATIFNAPHNLKILKNDIGSIISEVPWLVIILVSVVAMIVISQTATASIMVPIVMSLGIPPIYFVAMVQTLNVNFVIPAQPTLLFAVELDETGRTRPTSFMIPGFFVITVSVITGFVIKTILGY</sequence>
<evidence type="ECO:0000313" key="11">
    <source>
        <dbReference type="Proteomes" id="UP000001411"/>
    </source>
</evidence>
<evidence type="ECO:0000256" key="2">
    <source>
        <dbReference type="ARBA" id="ARBA00006413"/>
    </source>
</evidence>
<dbReference type="InterPro" id="IPR004668">
    <property type="entry name" value="Anaer_Dcu_memb_transpt"/>
</dbReference>
<evidence type="ECO:0000256" key="9">
    <source>
        <dbReference type="SAM" id="Phobius"/>
    </source>
</evidence>
<dbReference type="EMBL" id="AE015929">
    <property type="protein sequence ID" value="AAO05812.1"/>
    <property type="molecule type" value="Genomic_DNA"/>
</dbReference>
<feature type="transmembrane region" description="Helical" evidence="9">
    <location>
        <begin position="420"/>
        <end position="442"/>
    </location>
</feature>
<feature type="transmembrane region" description="Helical" evidence="9">
    <location>
        <begin position="347"/>
        <end position="375"/>
    </location>
</feature>
<feature type="transmembrane region" description="Helical" evidence="9">
    <location>
        <begin position="35"/>
        <end position="54"/>
    </location>
</feature>
<keyword evidence="6 9" id="KW-0812">Transmembrane</keyword>
<evidence type="ECO:0000256" key="5">
    <source>
        <dbReference type="ARBA" id="ARBA00022519"/>
    </source>
</evidence>
<keyword evidence="7 9" id="KW-1133">Transmembrane helix</keyword>
<protein>
    <submittedName>
        <fullName evidence="10">Anaerobic dicarboxylate transport</fullName>
    </submittedName>
</protein>
<evidence type="ECO:0000313" key="10">
    <source>
        <dbReference type="EMBL" id="AAO05812.1"/>
    </source>
</evidence>
<evidence type="ECO:0000256" key="8">
    <source>
        <dbReference type="ARBA" id="ARBA00023136"/>
    </source>
</evidence>
<feature type="transmembrane region" description="Helical" evidence="9">
    <location>
        <begin position="103"/>
        <end position="125"/>
    </location>
</feature>
<feature type="transmembrane region" description="Helical" evidence="9">
    <location>
        <begin position="236"/>
        <end position="255"/>
    </location>
</feature>
<dbReference type="KEGG" id="sep:SE_2170"/>
<dbReference type="HOGENOM" id="CLU_036056_1_1_9"/>
<dbReference type="Pfam" id="PF03605">
    <property type="entry name" value="DcuA_DcuB"/>
    <property type="match status" value="1"/>
</dbReference>
<keyword evidence="5" id="KW-0997">Cell inner membrane</keyword>
<reference evidence="10 11" key="1">
    <citation type="journal article" date="2003" name="Mol. Microbiol.">
        <title>Genome-based analysis of virulence genes in a non-biofilm-forming Staphylococcus epidermidis strain (ATCC 12228).</title>
        <authorList>
            <person name="Zhang Y.Q."/>
            <person name="Ren S.X."/>
            <person name="Li H.L."/>
            <person name="Wang Y.X."/>
            <person name="Fu G."/>
            <person name="Yang J."/>
            <person name="Qin Z.Q."/>
            <person name="Miao Y.G."/>
            <person name="Wang W.Y."/>
            <person name="Chen R.S."/>
            <person name="Shen Y."/>
            <person name="Chen Z."/>
            <person name="Yuan Z.H."/>
            <person name="Zhao G.P."/>
            <person name="Qu D."/>
            <person name="Danchin A."/>
            <person name="Wen Y.M."/>
        </authorList>
    </citation>
    <scope>NUCLEOTIDE SEQUENCE [LARGE SCALE GENOMIC DNA]</scope>
    <source>
        <strain evidence="11">ATCC 12228 / FDA PCI 1200</strain>
    </source>
</reference>
<organism evidence="10 11">
    <name type="scientific">Staphylococcus epidermidis (strain ATCC 12228 / FDA PCI 1200)</name>
    <dbReference type="NCBI Taxonomy" id="176280"/>
    <lineage>
        <taxon>Bacteria</taxon>
        <taxon>Bacillati</taxon>
        <taxon>Bacillota</taxon>
        <taxon>Bacilli</taxon>
        <taxon>Bacillales</taxon>
        <taxon>Staphylococcaceae</taxon>
        <taxon>Staphylococcus</taxon>
    </lineage>
</organism>
<evidence type="ECO:0000256" key="4">
    <source>
        <dbReference type="ARBA" id="ARBA00022475"/>
    </source>
</evidence>
<feature type="transmembrane region" description="Helical" evidence="9">
    <location>
        <begin position="307"/>
        <end position="327"/>
    </location>
</feature>
<dbReference type="OrthoDB" id="9770910at2"/>
<dbReference type="PANTHER" id="PTHR36106:SF1">
    <property type="entry name" value="ANAEROBIC C4-DICARBOXYLATE TRANSPORTER DCUB"/>
    <property type="match status" value="1"/>
</dbReference>
<proteinExistence type="inferred from homology"/>
<keyword evidence="3" id="KW-0813">Transport</keyword>
<evidence type="ECO:0000256" key="1">
    <source>
        <dbReference type="ARBA" id="ARBA00004429"/>
    </source>
</evidence>
<feature type="transmembrane region" description="Helical" evidence="9">
    <location>
        <begin position="146"/>
        <end position="171"/>
    </location>
</feature>
<dbReference type="Proteomes" id="UP000001411">
    <property type="component" value="Chromosome"/>
</dbReference>
<feature type="transmembrane region" description="Helical" evidence="9">
    <location>
        <begin position="66"/>
        <end position="91"/>
    </location>
</feature>
<dbReference type="PATRIC" id="fig|176280.10.peg.2119"/>